<protein>
    <recommendedName>
        <fullName evidence="2">DUF4476 domain-containing protein</fullName>
    </recommendedName>
</protein>
<dbReference type="Proteomes" id="UP000198984">
    <property type="component" value="Unassembled WGS sequence"/>
</dbReference>
<feature type="region of interest" description="Disordered" evidence="1">
    <location>
        <begin position="287"/>
        <end position="315"/>
    </location>
</feature>
<dbReference type="STRING" id="573321.SAMN04488505_1113"/>
<name>A0A1H8H8W8_9BACT</name>
<dbReference type="InterPro" id="IPR028011">
    <property type="entry name" value="DUF4476"/>
</dbReference>
<sequence length="548" mass="58504">MLLCLLAAGQLFAQEQQYFVYIQNEKPQPFYVKYNGKVLSSSDRGYIIIAELPAGTTPLTVGFPKNEAPEQQFQVKLGKGDQGYLLKQTDEKNFALYNLQTFSVTKANTAEKAPEQPVAAAGGETSAGLTDTNTTPAAPVAAETPAATGDTTGQAMMAALRKDLDTALGGKAEITTTGKPAPPKKAGNRFAETLDKVVHDDRPEEIAVETPAAPAPATVATGAVVDASGVVLTPEPKKNRRKRKQERAALTDEEQTLLKQVMDDEHKAAQADSTTTVADAPAAPAEIPAAPANTDATAPAATDTGKPEAVAETPAVSVTDTAAVVKEEAPKKAKKGKKKKSSDPEFIEFMDDSTGQRNTVPATEAAAPPAAKETAADVAAPAANAAAPAITDASAVTLETPKVSKKKKRKLAGLADGEEHPNNIVTDSVDYSAPVRKEKAAKEEGVKMINSDCANTMDETSFRKLLRKFVSAKDDDGMITTFQRNTRGYCLETAQVKRLAQLVGTDEYRYRLLDMAYPKVYDSEKFADLGSLLIDNYYQSRFKAMLRK</sequence>
<dbReference type="AlphaFoldDB" id="A0A1H8H8W8"/>
<feature type="region of interest" description="Disordered" evidence="1">
    <location>
        <begin position="328"/>
        <end position="374"/>
    </location>
</feature>
<feature type="compositionally biased region" description="Low complexity" evidence="1">
    <location>
        <begin position="287"/>
        <end position="304"/>
    </location>
</feature>
<feature type="compositionally biased region" description="Low complexity" evidence="1">
    <location>
        <begin position="359"/>
        <end position="374"/>
    </location>
</feature>
<reference evidence="3 4" key="1">
    <citation type="submission" date="2016-10" db="EMBL/GenBank/DDBJ databases">
        <authorList>
            <person name="de Groot N.N."/>
        </authorList>
    </citation>
    <scope>NUCLEOTIDE SEQUENCE [LARGE SCALE GENOMIC DNA]</scope>
    <source>
        <strain evidence="3 4">DSM 21039</strain>
    </source>
</reference>
<feature type="region of interest" description="Disordered" evidence="1">
    <location>
        <begin position="109"/>
        <end position="137"/>
    </location>
</feature>
<proteinExistence type="predicted"/>
<keyword evidence="4" id="KW-1185">Reference proteome</keyword>
<feature type="domain" description="DUF4476" evidence="2">
    <location>
        <begin position="458"/>
        <end position="546"/>
    </location>
</feature>
<dbReference type="Pfam" id="PF14771">
    <property type="entry name" value="DUF4476"/>
    <property type="match status" value="1"/>
</dbReference>
<feature type="region of interest" description="Disordered" evidence="1">
    <location>
        <begin position="406"/>
        <end position="426"/>
    </location>
</feature>
<dbReference type="EMBL" id="FOBB01000011">
    <property type="protein sequence ID" value="SEN52692.1"/>
    <property type="molecule type" value="Genomic_DNA"/>
</dbReference>
<evidence type="ECO:0000256" key="1">
    <source>
        <dbReference type="SAM" id="MobiDB-lite"/>
    </source>
</evidence>
<accession>A0A1H8H8W8</accession>
<organism evidence="3 4">
    <name type="scientific">Chitinophaga rupis</name>
    <dbReference type="NCBI Taxonomy" id="573321"/>
    <lineage>
        <taxon>Bacteria</taxon>
        <taxon>Pseudomonadati</taxon>
        <taxon>Bacteroidota</taxon>
        <taxon>Chitinophagia</taxon>
        <taxon>Chitinophagales</taxon>
        <taxon>Chitinophagaceae</taxon>
        <taxon>Chitinophaga</taxon>
    </lineage>
</organism>
<evidence type="ECO:0000313" key="4">
    <source>
        <dbReference type="Proteomes" id="UP000198984"/>
    </source>
</evidence>
<gene>
    <name evidence="3" type="ORF">SAMN04488505_1113</name>
</gene>
<evidence type="ECO:0000313" key="3">
    <source>
        <dbReference type="EMBL" id="SEN52692.1"/>
    </source>
</evidence>
<feature type="region of interest" description="Disordered" evidence="1">
    <location>
        <begin position="230"/>
        <end position="255"/>
    </location>
</feature>
<evidence type="ECO:0000259" key="2">
    <source>
        <dbReference type="Pfam" id="PF14771"/>
    </source>
</evidence>